<evidence type="ECO:0000313" key="2">
    <source>
        <dbReference type="EMBL" id="WDM45082.1"/>
    </source>
</evidence>
<dbReference type="EMBL" id="CP078075">
    <property type="protein sequence ID" value="WDM45082.1"/>
    <property type="molecule type" value="Genomic_DNA"/>
</dbReference>
<evidence type="ECO:0000313" key="3">
    <source>
        <dbReference type="Proteomes" id="UP001215097"/>
    </source>
</evidence>
<keyword evidence="3" id="KW-1185">Reference proteome</keyword>
<keyword evidence="1" id="KW-0472">Membrane</keyword>
<evidence type="ECO:0000256" key="1">
    <source>
        <dbReference type="SAM" id="Phobius"/>
    </source>
</evidence>
<sequence length="63" mass="7263">MLMELIVIVVCLGLTLVAFFCSLGWMFARSDVRVAEARSVSQDKQIARLHARIDTLERRLTRR</sequence>
<keyword evidence="1" id="KW-0812">Transmembrane</keyword>
<dbReference type="RefSeq" id="WP_282215248.1">
    <property type="nucleotide sequence ID" value="NZ_BAAAUN010000001.1"/>
</dbReference>
<reference evidence="2 3" key="1">
    <citation type="submission" date="2021-06" db="EMBL/GenBank/DDBJ databases">
        <title>Genome-based taxonomic framework of Microbacterium strains isolated from marine environment, the description of four new species and reclassification of four preexisting species.</title>
        <authorList>
            <person name="Lee S.D."/>
            <person name="Kim S.-M."/>
            <person name="Byeon Y.-S."/>
            <person name="Yang H.L."/>
            <person name="Kim I.S."/>
        </authorList>
    </citation>
    <scope>NUCLEOTIDE SEQUENCE [LARGE SCALE GENOMIC DNA]</scope>
    <source>
        <strain evidence="2 3">KACC 14465</strain>
    </source>
</reference>
<feature type="transmembrane region" description="Helical" evidence="1">
    <location>
        <begin position="6"/>
        <end position="28"/>
    </location>
</feature>
<proteinExistence type="predicted"/>
<name>A0ABY7XVL7_MICLT</name>
<keyword evidence="1" id="KW-1133">Transmembrane helix</keyword>
<protein>
    <submittedName>
        <fullName evidence="2">Uncharacterized protein</fullName>
    </submittedName>
</protein>
<accession>A0ABY7XVL7</accession>
<organism evidence="2 3">
    <name type="scientific">Microbacterium luteolum</name>
    <name type="common">Aureobacterium luteolum</name>
    <dbReference type="NCBI Taxonomy" id="69367"/>
    <lineage>
        <taxon>Bacteria</taxon>
        <taxon>Bacillati</taxon>
        <taxon>Actinomycetota</taxon>
        <taxon>Actinomycetes</taxon>
        <taxon>Micrococcales</taxon>
        <taxon>Microbacteriaceae</taxon>
        <taxon>Microbacterium</taxon>
    </lineage>
</organism>
<dbReference type="Proteomes" id="UP001215097">
    <property type="component" value="Chromosome"/>
</dbReference>
<gene>
    <name evidence="2" type="ORF">KV395_18320</name>
</gene>